<gene>
    <name evidence="2" type="ORF">RN001_005750</name>
</gene>
<proteinExistence type="predicted"/>
<evidence type="ECO:0000313" key="2">
    <source>
        <dbReference type="EMBL" id="KAK4882431.1"/>
    </source>
</evidence>
<dbReference type="PANTHER" id="PTHR34153:SF2">
    <property type="entry name" value="SI:CH211-262H13.3-RELATED"/>
    <property type="match status" value="1"/>
</dbReference>
<comment type="caution">
    <text evidence="2">The sequence shown here is derived from an EMBL/GenBank/DDBJ whole genome shotgun (WGS) entry which is preliminary data.</text>
</comment>
<feature type="domain" description="DUF4806" evidence="1">
    <location>
        <begin position="191"/>
        <end position="259"/>
    </location>
</feature>
<dbReference type="EMBL" id="JARPUR010000002">
    <property type="protein sequence ID" value="KAK4882431.1"/>
    <property type="molecule type" value="Genomic_DNA"/>
</dbReference>
<evidence type="ECO:0000313" key="3">
    <source>
        <dbReference type="Proteomes" id="UP001353858"/>
    </source>
</evidence>
<keyword evidence="3" id="KW-1185">Reference proteome</keyword>
<sequence length="315" mass="35733">MFTDEGAQLILWTGANGKLELQKIRLVKVIYKSLDEAYNAEKMLLEKTELNTSDVEQIRNPTEFVKHKRNIKVKKFNGFKTLNKSSSDEEIPTLPVRSVVTSKHNQVDELCDERTNSSAGDATNSVSVNIASTEGVSILQNIIAMTNVKIDNLIKTVEAQNVKLEMLTKLILDLGKKNTHATQLIEYLTFSHIELPLQTIDSIKNLEEKLKEEKVVNEFKGFLLQLGGNNLKTTIKTIIQKLYTLELQTKINYSGREGKFGTNNLLQTQIIIEVIQRNSDKTATQAIEEYMYHLQHVTDRIRSSNKAAEKAKRNL</sequence>
<protein>
    <recommendedName>
        <fullName evidence="1">DUF4806 domain-containing protein</fullName>
    </recommendedName>
</protein>
<name>A0AAN7PHG5_9COLE</name>
<evidence type="ECO:0000259" key="1">
    <source>
        <dbReference type="Pfam" id="PF16064"/>
    </source>
</evidence>
<dbReference type="Pfam" id="PF16064">
    <property type="entry name" value="DUF4806"/>
    <property type="match status" value="1"/>
</dbReference>
<dbReference type="AlphaFoldDB" id="A0AAN7PHG5"/>
<dbReference type="InterPro" id="IPR032071">
    <property type="entry name" value="DUF4806"/>
</dbReference>
<accession>A0AAN7PHG5</accession>
<organism evidence="2 3">
    <name type="scientific">Aquatica leii</name>
    <dbReference type="NCBI Taxonomy" id="1421715"/>
    <lineage>
        <taxon>Eukaryota</taxon>
        <taxon>Metazoa</taxon>
        <taxon>Ecdysozoa</taxon>
        <taxon>Arthropoda</taxon>
        <taxon>Hexapoda</taxon>
        <taxon>Insecta</taxon>
        <taxon>Pterygota</taxon>
        <taxon>Neoptera</taxon>
        <taxon>Endopterygota</taxon>
        <taxon>Coleoptera</taxon>
        <taxon>Polyphaga</taxon>
        <taxon>Elateriformia</taxon>
        <taxon>Elateroidea</taxon>
        <taxon>Lampyridae</taxon>
        <taxon>Luciolinae</taxon>
        <taxon>Aquatica</taxon>
    </lineage>
</organism>
<dbReference type="PANTHER" id="PTHR34153">
    <property type="entry name" value="SI:CH211-262H13.3-RELATED-RELATED"/>
    <property type="match status" value="1"/>
</dbReference>
<dbReference type="Proteomes" id="UP001353858">
    <property type="component" value="Unassembled WGS sequence"/>
</dbReference>
<reference evidence="3" key="1">
    <citation type="submission" date="2023-01" db="EMBL/GenBank/DDBJ databases">
        <title>Key to firefly adult light organ development and bioluminescence: homeobox transcription factors regulate luciferase expression and transportation to peroxisome.</title>
        <authorList>
            <person name="Fu X."/>
        </authorList>
    </citation>
    <scope>NUCLEOTIDE SEQUENCE [LARGE SCALE GENOMIC DNA]</scope>
</reference>